<reference evidence="2 3" key="2">
    <citation type="journal article" date="2017" name="Front. Plant Sci.">
        <title>Gene Classification and Mining of Molecular Markers Useful in Red Clover (Trifolium pratense) Breeding.</title>
        <authorList>
            <person name="Istvanek J."/>
            <person name="Dluhosova J."/>
            <person name="Dluhos P."/>
            <person name="Patkova L."/>
            <person name="Nedelnik J."/>
            <person name="Repkova J."/>
        </authorList>
    </citation>
    <scope>NUCLEOTIDE SEQUENCE [LARGE SCALE GENOMIC DNA]</scope>
    <source>
        <strain evidence="3">cv. Tatra</strain>
        <tissue evidence="2">Young leaves</tissue>
    </source>
</reference>
<dbReference type="Gene3D" id="3.40.50.300">
    <property type="entry name" value="P-loop containing nucleotide triphosphate hydrolases"/>
    <property type="match status" value="1"/>
</dbReference>
<dbReference type="GO" id="GO:0043531">
    <property type="term" value="F:ADP binding"/>
    <property type="evidence" value="ECO:0007669"/>
    <property type="project" value="InterPro"/>
</dbReference>
<evidence type="ECO:0000313" key="3">
    <source>
        <dbReference type="Proteomes" id="UP000236291"/>
    </source>
</evidence>
<accession>A0A2K3MA17</accession>
<reference evidence="2 3" key="1">
    <citation type="journal article" date="2014" name="Am. J. Bot.">
        <title>Genome assembly and annotation for red clover (Trifolium pratense; Fabaceae).</title>
        <authorList>
            <person name="Istvanek J."/>
            <person name="Jaros M."/>
            <person name="Krenek A."/>
            <person name="Repkova J."/>
        </authorList>
    </citation>
    <scope>NUCLEOTIDE SEQUENCE [LARGE SCALE GENOMIC DNA]</scope>
    <source>
        <strain evidence="3">cv. Tatra</strain>
        <tissue evidence="2">Young leaves</tissue>
    </source>
</reference>
<dbReference type="SUPFAM" id="SSF52540">
    <property type="entry name" value="P-loop containing nucleoside triphosphate hydrolases"/>
    <property type="match status" value="1"/>
</dbReference>
<name>A0A2K3MA17_TRIPR</name>
<dbReference type="Pfam" id="PF00931">
    <property type="entry name" value="NB-ARC"/>
    <property type="match status" value="1"/>
</dbReference>
<dbReference type="Proteomes" id="UP000236291">
    <property type="component" value="Unassembled WGS sequence"/>
</dbReference>
<dbReference type="EMBL" id="ASHM01054302">
    <property type="protein sequence ID" value="PNX87609.1"/>
    <property type="molecule type" value="Genomic_DNA"/>
</dbReference>
<dbReference type="InterPro" id="IPR027417">
    <property type="entry name" value="P-loop_NTPase"/>
</dbReference>
<dbReference type="AlphaFoldDB" id="A0A2K3MA17"/>
<proteinExistence type="predicted"/>
<evidence type="ECO:0000259" key="1">
    <source>
        <dbReference type="Pfam" id="PF00931"/>
    </source>
</evidence>
<organism evidence="2 3">
    <name type="scientific">Trifolium pratense</name>
    <name type="common">Red clover</name>
    <dbReference type="NCBI Taxonomy" id="57577"/>
    <lineage>
        <taxon>Eukaryota</taxon>
        <taxon>Viridiplantae</taxon>
        <taxon>Streptophyta</taxon>
        <taxon>Embryophyta</taxon>
        <taxon>Tracheophyta</taxon>
        <taxon>Spermatophyta</taxon>
        <taxon>Magnoliopsida</taxon>
        <taxon>eudicotyledons</taxon>
        <taxon>Gunneridae</taxon>
        <taxon>Pentapetalae</taxon>
        <taxon>rosids</taxon>
        <taxon>fabids</taxon>
        <taxon>Fabales</taxon>
        <taxon>Fabaceae</taxon>
        <taxon>Papilionoideae</taxon>
        <taxon>50 kb inversion clade</taxon>
        <taxon>NPAAA clade</taxon>
        <taxon>Hologalegina</taxon>
        <taxon>IRL clade</taxon>
        <taxon>Trifolieae</taxon>
        <taxon>Trifolium</taxon>
    </lineage>
</organism>
<comment type="caution">
    <text evidence="2">The sequence shown here is derived from an EMBL/GenBank/DDBJ whole genome shotgun (WGS) entry which is preliminary data.</text>
</comment>
<dbReference type="InterPro" id="IPR002182">
    <property type="entry name" value="NB-ARC"/>
</dbReference>
<feature type="domain" description="NB-ARC" evidence="1">
    <location>
        <begin position="14"/>
        <end position="68"/>
    </location>
</feature>
<evidence type="ECO:0000313" key="2">
    <source>
        <dbReference type="EMBL" id="PNX87609.1"/>
    </source>
</evidence>
<gene>
    <name evidence="2" type="ORF">L195_g043702</name>
</gene>
<feature type="non-terminal residue" evidence="2">
    <location>
        <position position="1"/>
    </location>
</feature>
<protein>
    <submittedName>
        <fullName evidence="2">NBS-containing resistance-like protein</fullName>
    </submittedName>
</protein>
<sequence length="106" mass="12318">GIAAKIIESNINVEMDKMQLELLENVEGKRYLFVLDDIWNEDRDHWLQLMTLPKDGANGRVPLAIRIIGSQMFSMEDWSTFKNIDLMKIDEQGGNKNFQLVKLSYE</sequence>